<dbReference type="CDD" id="cd16018">
    <property type="entry name" value="Enpp"/>
    <property type="match status" value="1"/>
</dbReference>
<dbReference type="OrthoDB" id="9771966at2"/>
<evidence type="ECO:0000313" key="2">
    <source>
        <dbReference type="EMBL" id="AGH42634.1"/>
    </source>
</evidence>
<gene>
    <name evidence="2" type="ORF">C427_0524</name>
</gene>
<feature type="signal peptide" evidence="1">
    <location>
        <begin position="1"/>
        <end position="22"/>
    </location>
</feature>
<proteinExistence type="predicted"/>
<dbReference type="GO" id="GO:0016787">
    <property type="term" value="F:hydrolase activity"/>
    <property type="evidence" value="ECO:0007669"/>
    <property type="project" value="UniProtKB-ARBA"/>
</dbReference>
<dbReference type="PANTHER" id="PTHR10151">
    <property type="entry name" value="ECTONUCLEOTIDE PYROPHOSPHATASE/PHOSPHODIESTERASE"/>
    <property type="match status" value="1"/>
</dbReference>
<dbReference type="Gene3D" id="3.40.720.10">
    <property type="entry name" value="Alkaline Phosphatase, subunit A"/>
    <property type="match status" value="1"/>
</dbReference>
<accession>K6Z1G9</accession>
<name>K6Z1G9_9ALTE</name>
<feature type="chain" id="PRO_5003897984" evidence="1">
    <location>
        <begin position="23"/>
        <end position="420"/>
    </location>
</feature>
<evidence type="ECO:0000313" key="3">
    <source>
        <dbReference type="Proteomes" id="UP000011864"/>
    </source>
</evidence>
<keyword evidence="3" id="KW-1185">Reference proteome</keyword>
<evidence type="ECO:0000256" key="1">
    <source>
        <dbReference type="SAM" id="SignalP"/>
    </source>
</evidence>
<organism evidence="2 3">
    <name type="scientific">Paraglaciecola psychrophila 170</name>
    <dbReference type="NCBI Taxonomy" id="1129794"/>
    <lineage>
        <taxon>Bacteria</taxon>
        <taxon>Pseudomonadati</taxon>
        <taxon>Pseudomonadota</taxon>
        <taxon>Gammaproteobacteria</taxon>
        <taxon>Alteromonadales</taxon>
        <taxon>Alteromonadaceae</taxon>
        <taxon>Paraglaciecola</taxon>
    </lineage>
</organism>
<dbReference type="AlphaFoldDB" id="K6Z1G9"/>
<dbReference type="PANTHER" id="PTHR10151:SF120">
    <property type="entry name" value="BIS(5'-ADENOSYL)-TRIPHOSPHATASE"/>
    <property type="match status" value="1"/>
</dbReference>
<dbReference type="EMBL" id="CP003837">
    <property type="protein sequence ID" value="AGH42634.1"/>
    <property type="molecule type" value="Genomic_DNA"/>
</dbReference>
<dbReference type="InterPro" id="IPR017850">
    <property type="entry name" value="Alkaline_phosphatase_core_sf"/>
</dbReference>
<dbReference type="Gene3D" id="3.30.1360.180">
    <property type="match status" value="1"/>
</dbReference>
<sequence>MVNIYFKRLLTLIFWVSFNAHSVAVNNDPIVIMIGVDGLRADTLERMPAPNLQVLADTGVRANMIPAMPTKTFVNFYSLATGLHPEHHGFVSNYPYDREIGRKFNRQTDVNDSKWWGGEPIWITAEKQGIKAATYFWIGSEVEIDGVRPTFWKPYQQNKDYAERVEEVLQWLALPEKQRPRLITLYFSAVDTAVHSFGVDTAQERAAVTLVDKHIGDLLLGLKKLGLEQRSNIVVVADHGMVNLSDQRVINIDSLVDLSSFVVSDWSDTRASVHAPFLNLFATPELVDAAYKKLHKAHPKMQVFRRGDFPTNYYFDHPKRGPDIMLLADTGWSIYASRDKREPQSLVKSGRSVATHGYDNQDPLMHATFIANGPAFKKKLQAKPFDNIEVYGLLACVLKIKPADTDGHVKNIQHLMTQDC</sequence>
<dbReference type="RefSeq" id="WP_007640388.1">
    <property type="nucleotide sequence ID" value="NC_020514.1"/>
</dbReference>
<dbReference type="Proteomes" id="UP000011864">
    <property type="component" value="Chromosome"/>
</dbReference>
<dbReference type="SUPFAM" id="SSF53649">
    <property type="entry name" value="Alkaline phosphatase-like"/>
    <property type="match status" value="1"/>
</dbReference>
<keyword evidence="1" id="KW-0732">Signal</keyword>
<dbReference type="Pfam" id="PF01663">
    <property type="entry name" value="Phosphodiest"/>
    <property type="match status" value="1"/>
</dbReference>
<dbReference type="eggNOG" id="COG1524">
    <property type="taxonomic scope" value="Bacteria"/>
</dbReference>
<dbReference type="STRING" id="1129794.C427_0524"/>
<reference evidence="2 3" key="1">
    <citation type="journal article" date="2013" name="Genome Announc.">
        <title>Complete Genome Sequence of Glaciecola psychrophila Strain 170T.</title>
        <authorList>
            <person name="Yin J."/>
            <person name="Chen J."/>
            <person name="Liu G."/>
            <person name="Yu Y."/>
            <person name="Song L."/>
            <person name="Wang X."/>
            <person name="Qu X."/>
        </authorList>
    </citation>
    <scope>NUCLEOTIDE SEQUENCE [LARGE SCALE GENOMIC DNA]</scope>
    <source>
        <strain evidence="2 3">170</strain>
    </source>
</reference>
<protein>
    <submittedName>
        <fullName evidence="2">Phosphodiesterase I</fullName>
    </submittedName>
</protein>
<dbReference type="KEGG" id="gps:C427_0524"/>
<dbReference type="HOGENOM" id="CLU_017594_1_1_6"/>
<dbReference type="InterPro" id="IPR002591">
    <property type="entry name" value="Phosphodiest/P_Trfase"/>
</dbReference>
<dbReference type="PATRIC" id="fig|1129794.4.peg.519"/>